<protein>
    <submittedName>
        <fullName evidence="1">Uncharacterized protein</fullName>
    </submittedName>
</protein>
<accession>A0A3M7P3X0</accession>
<evidence type="ECO:0000313" key="1">
    <source>
        <dbReference type="EMBL" id="RMZ93762.1"/>
    </source>
</evidence>
<name>A0A3M7P3X0_BRAPC</name>
<evidence type="ECO:0000313" key="2">
    <source>
        <dbReference type="Proteomes" id="UP000276133"/>
    </source>
</evidence>
<organism evidence="1 2">
    <name type="scientific">Brachionus plicatilis</name>
    <name type="common">Marine rotifer</name>
    <name type="synonym">Brachionus muelleri</name>
    <dbReference type="NCBI Taxonomy" id="10195"/>
    <lineage>
        <taxon>Eukaryota</taxon>
        <taxon>Metazoa</taxon>
        <taxon>Spiralia</taxon>
        <taxon>Gnathifera</taxon>
        <taxon>Rotifera</taxon>
        <taxon>Eurotatoria</taxon>
        <taxon>Monogononta</taxon>
        <taxon>Pseudotrocha</taxon>
        <taxon>Ploima</taxon>
        <taxon>Brachionidae</taxon>
        <taxon>Brachionus</taxon>
    </lineage>
</organism>
<keyword evidence="2" id="KW-1185">Reference proteome</keyword>
<dbReference type="Proteomes" id="UP000276133">
    <property type="component" value="Unassembled WGS sequence"/>
</dbReference>
<comment type="caution">
    <text evidence="1">The sequence shown here is derived from an EMBL/GenBank/DDBJ whole genome shotgun (WGS) entry which is preliminary data.</text>
</comment>
<sequence>MIDALNKKQIINLIHLFGTKLLLMNITEKHDDFKKPSNSPSYPFNILINISECIKQYATNGINMKKKKSPNYLA</sequence>
<gene>
    <name evidence="1" type="ORF">BpHYR1_015915</name>
</gene>
<dbReference type="EMBL" id="REGN01013571">
    <property type="protein sequence ID" value="RMZ93762.1"/>
    <property type="molecule type" value="Genomic_DNA"/>
</dbReference>
<reference evidence="1 2" key="1">
    <citation type="journal article" date="2018" name="Sci. Rep.">
        <title>Genomic signatures of local adaptation to the degree of environmental predictability in rotifers.</title>
        <authorList>
            <person name="Franch-Gras L."/>
            <person name="Hahn C."/>
            <person name="Garcia-Roger E.M."/>
            <person name="Carmona M.J."/>
            <person name="Serra M."/>
            <person name="Gomez A."/>
        </authorList>
    </citation>
    <scope>NUCLEOTIDE SEQUENCE [LARGE SCALE GENOMIC DNA]</scope>
    <source>
        <strain evidence="1">HYR1</strain>
    </source>
</reference>
<proteinExistence type="predicted"/>
<dbReference type="AlphaFoldDB" id="A0A3M7P3X0"/>